<keyword evidence="4" id="KW-1185">Reference proteome</keyword>
<organism evidence="3 4">
    <name type="scientific">Acetitomaculum ruminis DSM 5522</name>
    <dbReference type="NCBI Taxonomy" id="1120918"/>
    <lineage>
        <taxon>Bacteria</taxon>
        <taxon>Bacillati</taxon>
        <taxon>Bacillota</taxon>
        <taxon>Clostridia</taxon>
        <taxon>Lachnospirales</taxon>
        <taxon>Lachnospiraceae</taxon>
        <taxon>Acetitomaculum</taxon>
    </lineage>
</organism>
<dbReference type="STRING" id="1120918.SAMN05216249_10739"/>
<dbReference type="OrthoDB" id="9782250at2"/>
<feature type="transmembrane region" description="Helical" evidence="1">
    <location>
        <begin position="149"/>
        <end position="167"/>
    </location>
</feature>
<feature type="transmembrane region" description="Helical" evidence="1">
    <location>
        <begin position="66"/>
        <end position="86"/>
    </location>
</feature>
<dbReference type="GO" id="GO:0004175">
    <property type="term" value="F:endopeptidase activity"/>
    <property type="evidence" value="ECO:0007669"/>
    <property type="project" value="UniProtKB-ARBA"/>
</dbReference>
<dbReference type="PANTHER" id="PTHR36435:SF1">
    <property type="entry name" value="CAAX AMINO TERMINAL PROTEASE FAMILY PROTEIN"/>
    <property type="match status" value="1"/>
</dbReference>
<keyword evidence="1" id="KW-0472">Membrane</keyword>
<feature type="transmembrane region" description="Helical" evidence="1">
    <location>
        <begin position="179"/>
        <end position="197"/>
    </location>
</feature>
<accession>A0A1I0XR54</accession>
<dbReference type="RefSeq" id="WP_092871697.1">
    <property type="nucleotide sequence ID" value="NZ_FOJY01000007.1"/>
</dbReference>
<protein>
    <recommendedName>
        <fullName evidence="2">CAAX prenyl protease 2/Lysostaphin resistance protein A-like domain-containing protein</fullName>
    </recommendedName>
</protein>
<dbReference type="EMBL" id="FOJY01000007">
    <property type="protein sequence ID" value="SFB02423.1"/>
    <property type="molecule type" value="Genomic_DNA"/>
</dbReference>
<dbReference type="PANTHER" id="PTHR36435">
    <property type="entry name" value="SLR1288 PROTEIN"/>
    <property type="match status" value="1"/>
</dbReference>
<evidence type="ECO:0000259" key="2">
    <source>
        <dbReference type="Pfam" id="PF02517"/>
    </source>
</evidence>
<dbReference type="InterPro" id="IPR003675">
    <property type="entry name" value="Rce1/LyrA-like_dom"/>
</dbReference>
<evidence type="ECO:0000313" key="3">
    <source>
        <dbReference type="EMBL" id="SFB02423.1"/>
    </source>
</evidence>
<feature type="transmembrane region" description="Helical" evidence="1">
    <location>
        <begin position="107"/>
        <end position="129"/>
    </location>
</feature>
<dbReference type="AlphaFoldDB" id="A0A1I0XR54"/>
<evidence type="ECO:0000313" key="4">
    <source>
        <dbReference type="Proteomes" id="UP000198838"/>
    </source>
</evidence>
<dbReference type="InterPro" id="IPR052710">
    <property type="entry name" value="CAAX_protease"/>
</dbReference>
<keyword evidence="1" id="KW-0812">Transmembrane</keyword>
<keyword evidence="1" id="KW-1133">Transmembrane helix</keyword>
<feature type="domain" description="CAAX prenyl protease 2/Lysostaphin resistance protein A-like" evidence="2">
    <location>
        <begin position="148"/>
        <end position="236"/>
    </location>
</feature>
<dbReference type="GO" id="GO:0080120">
    <property type="term" value="P:CAAX-box protein maturation"/>
    <property type="evidence" value="ECO:0007669"/>
    <property type="project" value="UniProtKB-ARBA"/>
</dbReference>
<dbReference type="Proteomes" id="UP000198838">
    <property type="component" value="Unassembled WGS sequence"/>
</dbReference>
<evidence type="ECO:0000256" key="1">
    <source>
        <dbReference type="SAM" id="Phobius"/>
    </source>
</evidence>
<gene>
    <name evidence="3" type="ORF">SAMN05216249_10739</name>
</gene>
<dbReference type="Pfam" id="PF02517">
    <property type="entry name" value="Rce1-like"/>
    <property type="match status" value="1"/>
</dbReference>
<sequence>MNKKNVFLDILNIIWPVALYLLIKAFFVTAVTTFISYAKNARLIIGNLDFSTLASSADVSEMLRVLSYYTTIIVTLVCIPVFYVIYKRDKMRRNENGKKVRLSQNAVGLIVLLGVSLNVSLNNLIYLSGIAFDSEAFNETTASLYSSGLIWELLGAVILAPVAEELIFRGVLYARLKKVFPPIVSAVISGLVFGAIHGNIVQFIYAGIIGIIFAVLVEKYKTIKVSILAHATANFVSIISVESTMFDFMYKNNATYVAITIASCCVAAFIIGNLSQSEKSSRSGF</sequence>
<feature type="transmembrane region" description="Helical" evidence="1">
    <location>
        <begin position="12"/>
        <end position="38"/>
    </location>
</feature>
<feature type="transmembrane region" description="Helical" evidence="1">
    <location>
        <begin position="256"/>
        <end position="275"/>
    </location>
</feature>
<reference evidence="3 4" key="1">
    <citation type="submission" date="2016-10" db="EMBL/GenBank/DDBJ databases">
        <authorList>
            <person name="de Groot N.N."/>
        </authorList>
    </citation>
    <scope>NUCLEOTIDE SEQUENCE [LARGE SCALE GENOMIC DNA]</scope>
    <source>
        <strain evidence="3 4">DSM 5522</strain>
    </source>
</reference>
<proteinExistence type="predicted"/>
<feature type="transmembrane region" description="Helical" evidence="1">
    <location>
        <begin position="203"/>
        <end position="220"/>
    </location>
</feature>
<name>A0A1I0XR54_9FIRM</name>